<keyword evidence="6 10" id="KW-0239">DNA-directed DNA polymerase</keyword>
<dbReference type="PROSITE" id="PS00116">
    <property type="entry name" value="DNA_POLYMERASE_B"/>
    <property type="match status" value="1"/>
</dbReference>
<dbReference type="GO" id="GO:0000166">
    <property type="term" value="F:nucleotide binding"/>
    <property type="evidence" value="ECO:0007669"/>
    <property type="project" value="InterPro"/>
</dbReference>
<dbReference type="PIRSF" id="PIRSF006517">
    <property type="entry name" value="DPol_mt_plasmid"/>
    <property type="match status" value="1"/>
</dbReference>
<dbReference type="Gene3D" id="3.90.1600.10">
    <property type="entry name" value="Palm domain of DNA polymerase"/>
    <property type="match status" value="2"/>
</dbReference>
<evidence type="ECO:0000256" key="4">
    <source>
        <dbReference type="ARBA" id="ARBA00022695"/>
    </source>
</evidence>
<dbReference type="GO" id="GO:0006260">
    <property type="term" value="P:DNA replication"/>
    <property type="evidence" value="ECO:0007669"/>
    <property type="project" value="UniProtKB-KW"/>
</dbReference>
<dbReference type="InterPro" id="IPR012337">
    <property type="entry name" value="RNaseH-like_sf"/>
</dbReference>
<dbReference type="EC" id="2.7.7.7" evidence="10"/>
<dbReference type="InterPro" id="IPR043502">
    <property type="entry name" value="DNA/RNA_pol_sf"/>
</dbReference>
<dbReference type="GO" id="GO:0003887">
    <property type="term" value="F:DNA-directed DNA polymerase activity"/>
    <property type="evidence" value="ECO:0007669"/>
    <property type="project" value="UniProtKB-KW"/>
</dbReference>
<evidence type="ECO:0000256" key="7">
    <source>
        <dbReference type="ARBA" id="ARBA00023125"/>
    </source>
</evidence>
<protein>
    <recommendedName>
        <fullName evidence="10">DNA polymerase</fullName>
        <ecNumber evidence="10">2.7.7.7</ecNumber>
    </recommendedName>
</protein>
<comment type="catalytic activity">
    <reaction evidence="9 10">
        <text>DNA(n) + a 2'-deoxyribonucleoside 5'-triphosphate = DNA(n+1) + diphosphate</text>
        <dbReference type="Rhea" id="RHEA:22508"/>
        <dbReference type="Rhea" id="RHEA-COMP:17339"/>
        <dbReference type="Rhea" id="RHEA-COMP:17340"/>
        <dbReference type="ChEBI" id="CHEBI:33019"/>
        <dbReference type="ChEBI" id="CHEBI:61560"/>
        <dbReference type="ChEBI" id="CHEBI:173112"/>
        <dbReference type="EC" id="2.7.7.7"/>
    </reaction>
</comment>
<dbReference type="GO" id="GO:0005739">
    <property type="term" value="C:mitochondrion"/>
    <property type="evidence" value="ECO:0007669"/>
    <property type="project" value="UniProtKB-SubCell"/>
</dbReference>
<accession>A0A6G6D9N3</accession>
<evidence type="ECO:0000313" key="12">
    <source>
        <dbReference type="EMBL" id="QIE13215.1"/>
    </source>
</evidence>
<keyword evidence="4 10" id="KW-0548">Nucleotidyltransferase</keyword>
<evidence type="ECO:0000256" key="6">
    <source>
        <dbReference type="ARBA" id="ARBA00022932"/>
    </source>
</evidence>
<dbReference type="Gene3D" id="3.30.420.10">
    <property type="entry name" value="Ribonuclease H-like superfamily/Ribonuclease H"/>
    <property type="match status" value="1"/>
</dbReference>
<proteinExistence type="inferred from homology"/>
<keyword evidence="7 10" id="KW-0238">DNA-binding</keyword>
<evidence type="ECO:0000256" key="3">
    <source>
        <dbReference type="ARBA" id="ARBA00022679"/>
    </source>
</evidence>
<comment type="similarity">
    <text evidence="2 10">Belongs to the DNA polymerase type-B family.</text>
</comment>
<organism evidence="12">
    <name type="scientific">Xylaria hypoxylon</name>
    <dbReference type="NCBI Taxonomy" id="37992"/>
    <lineage>
        <taxon>Eukaryota</taxon>
        <taxon>Fungi</taxon>
        <taxon>Dikarya</taxon>
        <taxon>Ascomycota</taxon>
        <taxon>Pezizomycotina</taxon>
        <taxon>Sordariomycetes</taxon>
        <taxon>Xylariomycetidae</taxon>
        <taxon>Xylariales</taxon>
        <taxon>Xylariaceae</taxon>
        <taxon>Xylaria</taxon>
    </lineage>
</organism>
<dbReference type="SUPFAM" id="SSF53098">
    <property type="entry name" value="Ribonuclease H-like"/>
    <property type="match status" value="1"/>
</dbReference>
<dbReference type="InterPro" id="IPR017964">
    <property type="entry name" value="DNA-dir_DNA_pol_B_CS"/>
</dbReference>
<dbReference type="PANTHER" id="PTHR33568:SF3">
    <property type="entry name" value="DNA-DIRECTED DNA POLYMERASE"/>
    <property type="match status" value="1"/>
</dbReference>
<dbReference type="Gene3D" id="1.10.287.690">
    <property type="entry name" value="Helix hairpin bin"/>
    <property type="match status" value="1"/>
</dbReference>
<evidence type="ECO:0000256" key="2">
    <source>
        <dbReference type="ARBA" id="ARBA00005755"/>
    </source>
</evidence>
<gene>
    <name evidence="12" type="primary">ORF687</name>
</gene>
<dbReference type="InterPro" id="IPR036397">
    <property type="entry name" value="RNaseH_sf"/>
</dbReference>
<evidence type="ECO:0000256" key="8">
    <source>
        <dbReference type="ARBA" id="ARBA00023128"/>
    </source>
</evidence>
<dbReference type="AlphaFoldDB" id="A0A6G6D9N3"/>
<evidence type="ECO:0000256" key="10">
    <source>
        <dbReference type="RuleBase" id="RU000442"/>
    </source>
</evidence>
<dbReference type="InterPro" id="IPR004868">
    <property type="entry name" value="DNA-dir_DNA_pol_B_mt/vir"/>
</dbReference>
<evidence type="ECO:0000259" key="11">
    <source>
        <dbReference type="Pfam" id="PF03175"/>
    </source>
</evidence>
<dbReference type="EMBL" id="MK574676">
    <property type="protein sequence ID" value="QIE13215.1"/>
    <property type="molecule type" value="Genomic_DNA"/>
</dbReference>
<reference evidence="12" key="1">
    <citation type="journal article" date="2019" name="Mitochondrial DNA Part B Resour">
        <title>The complete mitochondrial genome of wood-rotting fungus Xylaria hypoxylon.</title>
        <authorList>
            <person name="Zhou H."/>
            <person name="Abuduaini A."/>
            <person name="Xie H."/>
            <person name="Kang R."/>
            <person name="Suo F."/>
            <person name="Huang L."/>
        </authorList>
    </citation>
    <scope>NUCLEOTIDE SEQUENCE</scope>
    <source>
        <strain evidence="12">SFY20170806</strain>
    </source>
</reference>
<dbReference type="Pfam" id="PF03175">
    <property type="entry name" value="DNA_pol_B_2"/>
    <property type="match status" value="1"/>
</dbReference>
<name>A0A6G6D9N3_9PEZI</name>
<evidence type="ECO:0000256" key="1">
    <source>
        <dbReference type="ARBA" id="ARBA00004173"/>
    </source>
</evidence>
<keyword evidence="5 10" id="KW-0235">DNA replication</keyword>
<dbReference type="GO" id="GO:0003677">
    <property type="term" value="F:DNA binding"/>
    <property type="evidence" value="ECO:0007669"/>
    <property type="project" value="UniProtKB-KW"/>
</dbReference>
<dbReference type="InterPro" id="IPR006172">
    <property type="entry name" value="DNA-dir_DNA_pol_B"/>
</dbReference>
<dbReference type="GeneID" id="54106575"/>
<dbReference type="SMART" id="SM00486">
    <property type="entry name" value="POLBc"/>
    <property type="match status" value="1"/>
</dbReference>
<keyword evidence="8 12" id="KW-0496">Mitochondrion</keyword>
<feature type="domain" description="DNA-directed DNA polymerase family B mitochondria/virus" evidence="11">
    <location>
        <begin position="139"/>
        <end position="555"/>
    </location>
</feature>
<dbReference type="PANTHER" id="PTHR33568">
    <property type="entry name" value="DNA POLYMERASE"/>
    <property type="match status" value="1"/>
</dbReference>
<comment type="subcellular location">
    <subcellularLocation>
        <location evidence="1">Mitochondrion</location>
    </subcellularLocation>
</comment>
<geneLocation type="mitochondrion" evidence="12"/>
<dbReference type="InterPro" id="IPR015833">
    <property type="entry name" value="DNA-dir_DNA_pol_B_mt_lin_plsmd"/>
</dbReference>
<evidence type="ECO:0000256" key="9">
    <source>
        <dbReference type="ARBA" id="ARBA00049244"/>
    </source>
</evidence>
<keyword evidence="3 10" id="KW-0808">Transferase</keyword>
<dbReference type="InterPro" id="IPR023211">
    <property type="entry name" value="DNA_pol_palm_dom_sf"/>
</dbReference>
<dbReference type="RefSeq" id="YP_009744359.1">
    <property type="nucleotide sequence ID" value="NC_046734.1"/>
</dbReference>
<sequence length="687" mass="80128">MILNLMLEPNVIKREVFDCKLGVLEGVFTDIILNKNSFERIYKNVCILVSNKHINNIKISKKLKTLESNFIKSKKENATVSNPFLGTFDIEAYEDSDGYAKVYALGYCVLNKDPVTFYLDKNKDKDILLECIDKMLLSNYKDYIFYIHNINYDGVFIIHKISEFNKSKGFDYYKLDVLYKDSYIIKIKISSQDNKNKRTFVDSSNLLKGSLNSLCKSFELKDITKGYFPYKFVNKNTLNYIGVTPDYDYWKDLPYNEYEKIQRNLWDLKEECLLYLKKDLLSLLEIMNKFNKYIYQKFDTQMTESLTISRLSLNIYLKHYLNKSNIPIIKDNLYNEIKKAYYGGVTEVYKPYGENLFYYDVNSLYPYASLNPMCGNQYTYIESFNNDGLDLNNLFGFFYCSIEASDNYFGLLPVKNNNGLIMPLGSWEGWYFSEELKFAVEHGYKIKIIKGYNFNKEYEVFDQYVKDIYNIKRNTDNSVERTVSKSLLNNLLGRFGLNINKPVSEIVNNEKLDMLLSTRECNSFKKINENSYLVSYYPKISRNICEMFGNDYIKILQENSLGSEGNKLNQEFKDVSLVISAAVTSYARIYMNKIKLNILKKGGKIYYTDTDSIITDIPLNNNLIGKDLGQFKLEYVIRRGYFISSKTYGLILEDGSTILKAKGLLSKSLDILDFEKLYEGINIPQKV</sequence>
<reference evidence="12" key="2">
    <citation type="submission" date="2019-02" db="EMBL/GenBank/DDBJ databases">
        <authorList>
            <person name="Manzilamu Z."/>
            <person name="Suo F."/>
        </authorList>
    </citation>
    <scope>NUCLEOTIDE SEQUENCE</scope>
    <source>
        <strain evidence="12">SFY20170806</strain>
    </source>
</reference>
<dbReference type="SUPFAM" id="SSF56672">
    <property type="entry name" value="DNA/RNA polymerases"/>
    <property type="match status" value="1"/>
</dbReference>
<evidence type="ECO:0000256" key="5">
    <source>
        <dbReference type="ARBA" id="ARBA00022705"/>
    </source>
</evidence>